<feature type="domain" description="SWIM-type" evidence="2">
    <location>
        <begin position="100"/>
        <end position="134"/>
    </location>
</feature>
<proteinExistence type="predicted"/>
<evidence type="ECO:0000313" key="3">
    <source>
        <dbReference type="EMBL" id="ESA18834.1"/>
    </source>
</evidence>
<keyword evidence="1" id="KW-0862">Zinc</keyword>
<protein>
    <recommendedName>
        <fullName evidence="2">SWIM-type domain-containing protein</fullName>
    </recommendedName>
</protein>
<dbReference type="EMBL" id="KI278838">
    <property type="protein sequence ID" value="ESA18834.1"/>
    <property type="molecule type" value="Genomic_DNA"/>
</dbReference>
<name>U9UEG6_RHIID</name>
<dbReference type="HOGENOM" id="CLU_1778442_0_0_1"/>
<keyword evidence="1" id="KW-0863">Zinc-finger</keyword>
<gene>
    <name evidence="3" type="ORF">GLOINDRAFT_320682</name>
</gene>
<sequence>MYLRVFMIKDVDTVIVEFLTPLILSLQRFQISQSFTYEGQLISCSFDNSPSDTPDDNFVEDIVDEPQVMLKSILNDMDTSNIVETWKIRRVGGISQKENLVVLFNDGSHICTCLETITKGIICRHFWRVMLYSNTAKFHISIISIR</sequence>
<dbReference type="GO" id="GO:0008270">
    <property type="term" value="F:zinc ion binding"/>
    <property type="evidence" value="ECO:0007669"/>
    <property type="project" value="UniProtKB-KW"/>
</dbReference>
<reference evidence="3" key="1">
    <citation type="submission" date="2013-07" db="EMBL/GenBank/DDBJ databases">
        <title>The genome of an arbuscular mycorrhizal fungus provides insights into the evolution of the oldest plant symbiosis.</title>
        <authorList>
            <consortium name="DOE Joint Genome Institute"/>
            <person name="Tisserant E."/>
            <person name="Malbreil M."/>
            <person name="Kuo A."/>
            <person name="Kohler A."/>
            <person name="Symeonidi A."/>
            <person name="Balestrini R."/>
            <person name="Charron P."/>
            <person name="Duensing N."/>
            <person name="Frei-dit-Frey N."/>
            <person name="Gianinazzi-Pearson V."/>
            <person name="Gilbert B."/>
            <person name="Handa Y."/>
            <person name="Hijri M."/>
            <person name="Kaul R."/>
            <person name="Kawaguchi M."/>
            <person name="Krajinski F."/>
            <person name="Lammers P."/>
            <person name="Lapierre D."/>
            <person name="Masclaux F.G."/>
            <person name="Murat C."/>
            <person name="Morin E."/>
            <person name="Ndikumana S."/>
            <person name="Pagni M."/>
            <person name="Petitpierre D."/>
            <person name="Requena N."/>
            <person name="Rosikiewicz P."/>
            <person name="Riley R."/>
            <person name="Saito K."/>
            <person name="San Clemente H."/>
            <person name="Shapiro H."/>
            <person name="van Tuinen D."/>
            <person name="Becard G."/>
            <person name="Bonfante P."/>
            <person name="Paszkowski U."/>
            <person name="Shachar-Hill Y."/>
            <person name="Young J.P."/>
            <person name="Sanders I.R."/>
            <person name="Henrissat B."/>
            <person name="Rensing S.A."/>
            <person name="Grigoriev I.V."/>
            <person name="Corradi N."/>
            <person name="Roux C."/>
            <person name="Martin F."/>
        </authorList>
    </citation>
    <scope>NUCLEOTIDE SEQUENCE</scope>
    <source>
        <strain evidence="3">DAOM 197198</strain>
    </source>
</reference>
<dbReference type="InterPro" id="IPR007527">
    <property type="entry name" value="Znf_SWIM"/>
</dbReference>
<accession>U9UEG6</accession>
<dbReference type="PROSITE" id="PS50966">
    <property type="entry name" value="ZF_SWIM"/>
    <property type="match status" value="1"/>
</dbReference>
<keyword evidence="1" id="KW-0479">Metal-binding</keyword>
<dbReference type="AlphaFoldDB" id="U9UEG6"/>
<organism evidence="3">
    <name type="scientific">Rhizophagus irregularis (strain DAOM 181602 / DAOM 197198 / MUCL 43194)</name>
    <name type="common">Arbuscular mycorrhizal fungus</name>
    <name type="synonym">Glomus intraradices</name>
    <dbReference type="NCBI Taxonomy" id="747089"/>
    <lineage>
        <taxon>Eukaryota</taxon>
        <taxon>Fungi</taxon>
        <taxon>Fungi incertae sedis</taxon>
        <taxon>Mucoromycota</taxon>
        <taxon>Glomeromycotina</taxon>
        <taxon>Glomeromycetes</taxon>
        <taxon>Glomerales</taxon>
        <taxon>Glomeraceae</taxon>
        <taxon>Rhizophagus</taxon>
    </lineage>
</organism>
<dbReference type="VEuPathDB" id="FungiDB:RhiirFUN_009141"/>
<evidence type="ECO:0000259" key="2">
    <source>
        <dbReference type="PROSITE" id="PS50966"/>
    </source>
</evidence>
<evidence type="ECO:0000256" key="1">
    <source>
        <dbReference type="PROSITE-ProRule" id="PRU00325"/>
    </source>
</evidence>